<protein>
    <submittedName>
        <fullName evidence="2">Uncharacterized protein</fullName>
    </submittedName>
</protein>
<evidence type="ECO:0000256" key="1">
    <source>
        <dbReference type="SAM" id="Phobius"/>
    </source>
</evidence>
<feature type="transmembrane region" description="Helical" evidence="1">
    <location>
        <begin position="150"/>
        <end position="171"/>
    </location>
</feature>
<proteinExistence type="predicted"/>
<organism evidence="2 3">
    <name type="scientific">Candidatus Kaiserbacteria bacterium RIFCSPHIGHO2_02_FULL_54_11b</name>
    <dbReference type="NCBI Taxonomy" id="1798494"/>
    <lineage>
        <taxon>Bacteria</taxon>
        <taxon>Candidatus Kaiseribacteriota</taxon>
    </lineage>
</organism>
<evidence type="ECO:0000313" key="3">
    <source>
        <dbReference type="Proteomes" id="UP000178328"/>
    </source>
</evidence>
<reference evidence="2 3" key="1">
    <citation type="journal article" date="2016" name="Nat. Commun.">
        <title>Thousands of microbial genomes shed light on interconnected biogeochemical processes in an aquifer system.</title>
        <authorList>
            <person name="Anantharaman K."/>
            <person name="Brown C.T."/>
            <person name="Hug L.A."/>
            <person name="Sharon I."/>
            <person name="Castelle C.J."/>
            <person name="Probst A.J."/>
            <person name="Thomas B.C."/>
            <person name="Singh A."/>
            <person name="Wilkins M.J."/>
            <person name="Karaoz U."/>
            <person name="Brodie E.L."/>
            <person name="Williams K.H."/>
            <person name="Hubbard S.S."/>
            <person name="Banfield J.F."/>
        </authorList>
    </citation>
    <scope>NUCLEOTIDE SEQUENCE [LARGE SCALE GENOMIC DNA]</scope>
</reference>
<keyword evidence="1" id="KW-0472">Membrane</keyword>
<dbReference type="AlphaFoldDB" id="A0A1F6DTE9"/>
<dbReference type="EMBL" id="MFLH01000015">
    <property type="protein sequence ID" value="OGG64683.1"/>
    <property type="molecule type" value="Genomic_DNA"/>
</dbReference>
<sequence>MFAPFGECFFGVFCERQHVIGGLHPAVYSGVGVIQKLVELYLLLVHYRFLSRKLLLADLSGCTHIDERVELSHARIIVFLLVGEDRVTISGLATVLVLKPFHCPALKFFWWSHPRERFGDLLLKLFYFDALLGAWTLSLGAVVVHVTVDVAIFIALGLVLGRYHATAGAATDHAGVRKCVRLGFWLAPSAEERLHTVVFLTRDHRFVLALVPVARSGRPFKPAVVERVVEYAVETAPCEFFETPLVYRDLMHARRGKGSAHHGSLKVYGGIKRNQGYPTSG</sequence>
<name>A0A1F6DTE9_9BACT</name>
<comment type="caution">
    <text evidence="2">The sequence shown here is derived from an EMBL/GenBank/DDBJ whole genome shotgun (WGS) entry which is preliminary data.</text>
</comment>
<evidence type="ECO:0000313" key="2">
    <source>
        <dbReference type="EMBL" id="OGG64683.1"/>
    </source>
</evidence>
<accession>A0A1F6DTE9</accession>
<gene>
    <name evidence="2" type="ORF">A3C18_00120</name>
</gene>
<keyword evidence="1" id="KW-1133">Transmembrane helix</keyword>
<keyword evidence="1" id="KW-0812">Transmembrane</keyword>
<dbReference type="Proteomes" id="UP000178328">
    <property type="component" value="Unassembled WGS sequence"/>
</dbReference>